<organism evidence="2 3">
    <name type="scientific">Paenibacillus selenitireducens</name>
    <dbReference type="NCBI Taxonomy" id="1324314"/>
    <lineage>
        <taxon>Bacteria</taxon>
        <taxon>Bacillati</taxon>
        <taxon>Bacillota</taxon>
        <taxon>Bacilli</taxon>
        <taxon>Bacillales</taxon>
        <taxon>Paenibacillaceae</taxon>
        <taxon>Paenibacillus</taxon>
    </lineage>
</organism>
<dbReference type="STRING" id="1324314.BVG16_25330"/>
<evidence type="ECO:0000313" key="2">
    <source>
        <dbReference type="EMBL" id="OPA74075.1"/>
    </source>
</evidence>
<dbReference type="RefSeq" id="WP_233147168.1">
    <property type="nucleotide sequence ID" value="NZ_MSZX01000012.1"/>
</dbReference>
<sequence length="79" mass="9506">MKSYLIHCQDKENKAGSVKTKLMRMRAFFNYMVECEVIKSSPAKKVRLLKDDVKVEVFSDEQINQMLNFYRRIKRREKS</sequence>
<accession>A0A1T2X2M9</accession>
<reference evidence="2 3" key="1">
    <citation type="submission" date="2017-01" db="EMBL/GenBank/DDBJ databases">
        <title>Genome analysis of Paenibacillus selenitrireducens ES3-24.</title>
        <authorList>
            <person name="Xu D."/>
            <person name="Yao R."/>
            <person name="Zheng S."/>
        </authorList>
    </citation>
    <scope>NUCLEOTIDE SEQUENCE [LARGE SCALE GENOMIC DNA]</scope>
    <source>
        <strain evidence="2 3">ES3-24</strain>
    </source>
</reference>
<proteinExistence type="predicted"/>
<comment type="caution">
    <text evidence="2">The sequence shown here is derived from an EMBL/GenBank/DDBJ whole genome shotgun (WGS) entry which is preliminary data.</text>
</comment>
<evidence type="ECO:0000313" key="3">
    <source>
        <dbReference type="Proteomes" id="UP000190188"/>
    </source>
</evidence>
<dbReference type="InterPro" id="IPR011010">
    <property type="entry name" value="DNA_brk_join_enz"/>
</dbReference>
<dbReference type="InterPro" id="IPR010998">
    <property type="entry name" value="Integrase_recombinase_N"/>
</dbReference>
<name>A0A1T2X2M9_9BACL</name>
<evidence type="ECO:0008006" key="4">
    <source>
        <dbReference type="Google" id="ProtNLM"/>
    </source>
</evidence>
<keyword evidence="1" id="KW-0238">DNA-binding</keyword>
<dbReference type="Gene3D" id="1.10.150.130">
    <property type="match status" value="1"/>
</dbReference>
<gene>
    <name evidence="2" type="ORF">BVG16_25330</name>
</gene>
<dbReference type="SUPFAM" id="SSF56349">
    <property type="entry name" value="DNA breaking-rejoining enzymes"/>
    <property type="match status" value="1"/>
</dbReference>
<dbReference type="AlphaFoldDB" id="A0A1T2X2M9"/>
<dbReference type="GO" id="GO:0003677">
    <property type="term" value="F:DNA binding"/>
    <property type="evidence" value="ECO:0007669"/>
    <property type="project" value="UniProtKB-KW"/>
</dbReference>
<protein>
    <recommendedName>
        <fullName evidence="4">Core-binding (CB) domain-containing protein</fullName>
    </recommendedName>
</protein>
<evidence type="ECO:0000256" key="1">
    <source>
        <dbReference type="ARBA" id="ARBA00023125"/>
    </source>
</evidence>
<keyword evidence="3" id="KW-1185">Reference proteome</keyword>
<dbReference type="Proteomes" id="UP000190188">
    <property type="component" value="Unassembled WGS sequence"/>
</dbReference>
<dbReference type="EMBL" id="MSZX01000012">
    <property type="protein sequence ID" value="OPA74075.1"/>
    <property type="molecule type" value="Genomic_DNA"/>
</dbReference>